<feature type="domain" description="Trypsin-co-occurring" evidence="2">
    <location>
        <begin position="34"/>
        <end position="111"/>
    </location>
</feature>
<dbReference type="AlphaFoldDB" id="A0A640SGL6"/>
<evidence type="ECO:0000313" key="3">
    <source>
        <dbReference type="EMBL" id="GFE09501.1"/>
    </source>
</evidence>
<dbReference type="Proteomes" id="UP000435837">
    <property type="component" value="Unassembled WGS sequence"/>
</dbReference>
<evidence type="ECO:0000259" key="2">
    <source>
        <dbReference type="Pfam" id="PF19631"/>
    </source>
</evidence>
<gene>
    <name evidence="3" type="ORF">Scani_57690</name>
</gene>
<comment type="caution">
    <text evidence="3">The sequence shown here is derived from an EMBL/GenBank/DDBJ whole genome shotgun (WGS) entry which is preliminary data.</text>
</comment>
<feature type="region of interest" description="Disordered" evidence="1">
    <location>
        <begin position="1"/>
        <end position="24"/>
    </location>
</feature>
<accession>A0A640SGL6</accession>
<proteinExistence type="predicted"/>
<evidence type="ECO:0000313" key="4">
    <source>
        <dbReference type="Proteomes" id="UP000435837"/>
    </source>
</evidence>
<sequence length="131" mass="13587">MVVIGGQRPHGGTKVLGDRPVTGGEPGAKGRAVIELASVIRDLREELEEAVVAAEGAALRFELGTIELEVSVALERTGHAGAKVRFWVVESGADATVGATSTQRITLALQPTLTRSGNPAYVSGISGKNEQ</sequence>
<dbReference type="InterPro" id="IPR045608">
    <property type="entry name" value="Trypco2"/>
</dbReference>
<reference evidence="3 4" key="1">
    <citation type="submission" date="2019-12" db="EMBL/GenBank/DDBJ databases">
        <title>Whole genome shotgun sequence of Streptomyces caniferus NBRC 15389.</title>
        <authorList>
            <person name="Ichikawa N."/>
            <person name="Kimura A."/>
            <person name="Kitahashi Y."/>
            <person name="Komaki H."/>
            <person name="Tamura T."/>
        </authorList>
    </citation>
    <scope>NUCLEOTIDE SEQUENCE [LARGE SCALE GENOMIC DNA]</scope>
    <source>
        <strain evidence="3 4">NBRC 15389</strain>
    </source>
</reference>
<dbReference type="Pfam" id="PF19631">
    <property type="entry name" value="Trypco2"/>
    <property type="match status" value="1"/>
</dbReference>
<name>A0A640SGL6_9ACTN</name>
<evidence type="ECO:0000256" key="1">
    <source>
        <dbReference type="SAM" id="MobiDB-lite"/>
    </source>
</evidence>
<dbReference type="EMBL" id="BLIN01000005">
    <property type="protein sequence ID" value="GFE09501.1"/>
    <property type="molecule type" value="Genomic_DNA"/>
</dbReference>
<protein>
    <recommendedName>
        <fullName evidence="2">Trypsin-co-occurring domain-containing protein</fullName>
    </recommendedName>
</protein>
<organism evidence="3 4">
    <name type="scientific">Streptomyces caniferus</name>
    <dbReference type="NCBI Taxonomy" id="285557"/>
    <lineage>
        <taxon>Bacteria</taxon>
        <taxon>Bacillati</taxon>
        <taxon>Actinomycetota</taxon>
        <taxon>Actinomycetes</taxon>
        <taxon>Kitasatosporales</taxon>
        <taxon>Streptomycetaceae</taxon>
        <taxon>Streptomyces</taxon>
    </lineage>
</organism>